<comment type="caution">
    <text evidence="1">The sequence shown here is derived from an EMBL/GenBank/DDBJ whole genome shotgun (WGS) entry which is preliminary data.</text>
</comment>
<dbReference type="InterPro" id="IPR013785">
    <property type="entry name" value="Aldolase_TIM"/>
</dbReference>
<gene>
    <name evidence="1" type="ORF">A6769_19290</name>
</gene>
<name>A0A367RH42_NOSPU</name>
<evidence type="ECO:0000313" key="2">
    <source>
        <dbReference type="Proteomes" id="UP000252085"/>
    </source>
</evidence>
<reference evidence="1 2" key="1">
    <citation type="submission" date="2016-04" db="EMBL/GenBank/DDBJ databases">
        <authorList>
            <person name="Evans L.H."/>
            <person name="Alamgir A."/>
            <person name="Owens N."/>
            <person name="Weber N.D."/>
            <person name="Virtaneva K."/>
            <person name="Barbian K."/>
            <person name="Babar A."/>
            <person name="Rosenke K."/>
        </authorList>
    </citation>
    <scope>NUCLEOTIDE SEQUENCE [LARGE SCALE GENOMIC DNA]</scope>
    <source>
        <strain evidence="1">NIES-2108</strain>
    </source>
</reference>
<dbReference type="Gene3D" id="3.20.20.70">
    <property type="entry name" value="Aldolase class I"/>
    <property type="match status" value="1"/>
</dbReference>
<proteinExistence type="predicted"/>
<sequence length="74" mass="8312">MESREAIKALLIKAIFPVLKPQSIMCNAVIEISAMNLPKRLELNAHLNAPDPKIFYAPDATGYTDYPFLKLHTN</sequence>
<dbReference type="Proteomes" id="UP000252085">
    <property type="component" value="Unassembled WGS sequence"/>
</dbReference>
<dbReference type="AlphaFoldDB" id="A0A367RH42"/>
<protein>
    <submittedName>
        <fullName evidence="1">Uncharacterized protein</fullName>
    </submittedName>
</protein>
<organism evidence="1 2">
    <name type="scientific">Nostoc punctiforme NIES-2108</name>
    <dbReference type="NCBI Taxonomy" id="1356359"/>
    <lineage>
        <taxon>Bacteria</taxon>
        <taxon>Bacillati</taxon>
        <taxon>Cyanobacteriota</taxon>
        <taxon>Cyanophyceae</taxon>
        <taxon>Nostocales</taxon>
        <taxon>Nostocaceae</taxon>
        <taxon>Nostoc</taxon>
    </lineage>
</organism>
<evidence type="ECO:0000313" key="1">
    <source>
        <dbReference type="EMBL" id="RCJ35231.1"/>
    </source>
</evidence>
<accession>A0A367RH42</accession>
<dbReference type="EMBL" id="LXQE01000152">
    <property type="protein sequence ID" value="RCJ35231.1"/>
    <property type="molecule type" value="Genomic_DNA"/>
</dbReference>